<comment type="similarity">
    <text evidence="1">Belongs to the RelE toxin family.</text>
</comment>
<protein>
    <submittedName>
        <fullName evidence="3">Toxin ParE1/3/4</fullName>
    </submittedName>
</protein>
<dbReference type="AlphaFoldDB" id="A0A318UWN8"/>
<evidence type="ECO:0000256" key="2">
    <source>
        <dbReference type="ARBA" id="ARBA00022649"/>
    </source>
</evidence>
<evidence type="ECO:0000313" key="3">
    <source>
        <dbReference type="EMBL" id="PYF78405.1"/>
    </source>
</evidence>
<proteinExistence type="inferred from homology"/>
<dbReference type="InterPro" id="IPR051803">
    <property type="entry name" value="TA_system_RelE-like_toxin"/>
</dbReference>
<keyword evidence="2" id="KW-1277">Toxin-antitoxin system</keyword>
<organism evidence="3 4">
    <name type="scientific">Marinomonas alcarazii</name>
    <dbReference type="NCBI Taxonomy" id="491949"/>
    <lineage>
        <taxon>Bacteria</taxon>
        <taxon>Pseudomonadati</taxon>
        <taxon>Pseudomonadota</taxon>
        <taxon>Gammaproteobacteria</taxon>
        <taxon>Oceanospirillales</taxon>
        <taxon>Oceanospirillaceae</taxon>
        <taxon>Marinomonas</taxon>
    </lineage>
</organism>
<dbReference type="Gene3D" id="3.30.2310.20">
    <property type="entry name" value="RelE-like"/>
    <property type="match status" value="1"/>
</dbReference>
<dbReference type="Proteomes" id="UP000247551">
    <property type="component" value="Unassembled WGS sequence"/>
</dbReference>
<accession>A0A318UWN8</accession>
<dbReference type="Pfam" id="PF05016">
    <property type="entry name" value="ParE_toxin"/>
    <property type="match status" value="1"/>
</dbReference>
<comment type="caution">
    <text evidence="3">The sequence shown here is derived from an EMBL/GenBank/DDBJ whole genome shotgun (WGS) entry which is preliminary data.</text>
</comment>
<dbReference type="PANTHER" id="PTHR33755">
    <property type="entry name" value="TOXIN PARE1-RELATED"/>
    <property type="match status" value="1"/>
</dbReference>
<dbReference type="InterPro" id="IPR035093">
    <property type="entry name" value="RelE/ParE_toxin_dom_sf"/>
</dbReference>
<sequence>MLLKWTDLAELDLEKIEVYIAEDNSQIVAIDVVMKVIDNVNLILSEHPRAGRYGRVKNTRELVIAGLPFVVVYRENLSVNCLEILRVLHESQHWAMSE</sequence>
<evidence type="ECO:0000256" key="1">
    <source>
        <dbReference type="ARBA" id="ARBA00006226"/>
    </source>
</evidence>
<evidence type="ECO:0000313" key="4">
    <source>
        <dbReference type="Proteomes" id="UP000247551"/>
    </source>
</evidence>
<dbReference type="EMBL" id="QKLW01000012">
    <property type="protein sequence ID" value="PYF78405.1"/>
    <property type="molecule type" value="Genomic_DNA"/>
</dbReference>
<dbReference type="InterPro" id="IPR007712">
    <property type="entry name" value="RelE/ParE_toxin"/>
</dbReference>
<reference evidence="3 4" key="1">
    <citation type="submission" date="2018-06" db="EMBL/GenBank/DDBJ databases">
        <title>Genomic Encyclopedia of Type Strains, Phase III (KMG-III): the genomes of soil and plant-associated and newly described type strains.</title>
        <authorList>
            <person name="Whitman W."/>
        </authorList>
    </citation>
    <scope>NUCLEOTIDE SEQUENCE [LARGE SCALE GENOMIC DNA]</scope>
    <source>
        <strain evidence="3 4">CECT 7730</strain>
    </source>
</reference>
<keyword evidence="4" id="KW-1185">Reference proteome</keyword>
<dbReference type="PANTHER" id="PTHR33755:SF6">
    <property type="entry name" value="PLASMID STABILIZATION SYSTEM PROTEIN"/>
    <property type="match status" value="1"/>
</dbReference>
<name>A0A318UWN8_9GAMM</name>
<gene>
    <name evidence="3" type="ORF">DFP75_11297</name>
</gene>
<dbReference type="RefSeq" id="WP_110577343.1">
    <property type="nucleotide sequence ID" value="NZ_QKLW01000012.1"/>
</dbReference>